<keyword evidence="2 6" id="KW-0472">Membrane</keyword>
<dbReference type="GO" id="GO:0005886">
    <property type="term" value="C:plasma membrane"/>
    <property type="evidence" value="ECO:0007669"/>
    <property type="project" value="TreeGrafter"/>
</dbReference>
<feature type="region of interest" description="Disordered" evidence="5">
    <location>
        <begin position="245"/>
        <end position="268"/>
    </location>
</feature>
<dbReference type="SUPFAM" id="SSF49764">
    <property type="entry name" value="HSP20-like chaperones"/>
    <property type="match status" value="1"/>
</dbReference>
<evidence type="ECO:0000259" key="7">
    <source>
        <dbReference type="PROSITE" id="PS01031"/>
    </source>
</evidence>
<evidence type="ECO:0000256" key="5">
    <source>
        <dbReference type="SAM" id="MobiDB-lite"/>
    </source>
</evidence>
<dbReference type="InterPro" id="IPR044839">
    <property type="entry name" value="NDR1-like"/>
</dbReference>
<evidence type="ECO:0000256" key="1">
    <source>
        <dbReference type="ARBA" id="ARBA00004370"/>
    </source>
</evidence>
<evidence type="ECO:0000313" key="9">
    <source>
        <dbReference type="Proteomes" id="UP000834106"/>
    </source>
</evidence>
<evidence type="ECO:0000313" key="8">
    <source>
        <dbReference type="EMBL" id="CAI9784868.1"/>
    </source>
</evidence>
<dbReference type="PANTHER" id="PTHR31234">
    <property type="entry name" value="LATE EMBRYOGENESIS ABUNDANT (LEA) HYDROXYPROLINE-RICH GLYCOPROTEIN FAMILY"/>
    <property type="match status" value="1"/>
</dbReference>
<dbReference type="PANTHER" id="PTHR31234:SF6">
    <property type="entry name" value="LATE EMBRYOGENESIS ABUNDANT PROTEIN LEA-2 SUBGROUP DOMAIN-CONTAINING PROTEIN"/>
    <property type="match status" value="1"/>
</dbReference>
<comment type="similarity">
    <text evidence="3 4">Belongs to the small heat shock protein (HSP20) family.</text>
</comment>
<dbReference type="PROSITE" id="PS01031">
    <property type="entry name" value="SHSP"/>
    <property type="match status" value="1"/>
</dbReference>
<name>A0AAD2AB40_9LAMI</name>
<feature type="domain" description="SHSP" evidence="7">
    <location>
        <begin position="230"/>
        <end position="351"/>
    </location>
</feature>
<dbReference type="Pfam" id="PF00011">
    <property type="entry name" value="HSP20"/>
    <property type="match status" value="1"/>
</dbReference>
<dbReference type="InterPro" id="IPR008978">
    <property type="entry name" value="HSP20-like_chaperone"/>
</dbReference>
<dbReference type="InterPro" id="IPR002068">
    <property type="entry name" value="A-crystallin/Hsp20_dom"/>
</dbReference>
<sequence length="351" mass="39192">MKPNGATAKPAAAAAAANQTATKTQLYNPMRHPYRPNPAAHTLRRRRFSCRRCFCLTCFWSTILLIAILLLAAIAAAAFYVLYHPHRPAFSVTSLKISQFNLTTTTSDGTTHLTTQLNLTLSAKNPNTKVIFYYDPMSITVSSNQVTISSGSFKNFTNSPDTIFIIHTITGLNYQLLDGDESNSLTSDLKKRNGIPLQIVVDTMIGVKMEKLKTKKIGIRVKCDGIRGFPTISINQRNFRHRQRADRLEGEAGGPCFQSRSSGTEERRGEVEVEDGRVVQISGERTVKKEDENDKWHRIERGRGKFLRNSYLSKNVKTDEVKATMENGVLTVTVPKQEVKKPEAKTIEITG</sequence>
<dbReference type="Gene3D" id="2.60.40.790">
    <property type="match status" value="1"/>
</dbReference>
<reference evidence="8" key="1">
    <citation type="submission" date="2023-05" db="EMBL/GenBank/DDBJ databases">
        <authorList>
            <person name="Huff M."/>
        </authorList>
    </citation>
    <scope>NUCLEOTIDE SEQUENCE</scope>
</reference>
<keyword evidence="9" id="KW-1185">Reference proteome</keyword>
<proteinExistence type="inferred from homology"/>
<dbReference type="Proteomes" id="UP000834106">
    <property type="component" value="Chromosome 21"/>
</dbReference>
<evidence type="ECO:0000256" key="4">
    <source>
        <dbReference type="RuleBase" id="RU003616"/>
    </source>
</evidence>
<accession>A0AAD2AB40</accession>
<evidence type="ECO:0000256" key="2">
    <source>
        <dbReference type="ARBA" id="ARBA00023136"/>
    </source>
</evidence>
<dbReference type="EMBL" id="OU503056">
    <property type="protein sequence ID" value="CAI9784868.1"/>
    <property type="molecule type" value="Genomic_DNA"/>
</dbReference>
<gene>
    <name evidence="8" type="ORF">FPE_LOCUS32298</name>
</gene>
<organism evidence="8 9">
    <name type="scientific">Fraxinus pennsylvanica</name>
    <dbReference type="NCBI Taxonomy" id="56036"/>
    <lineage>
        <taxon>Eukaryota</taxon>
        <taxon>Viridiplantae</taxon>
        <taxon>Streptophyta</taxon>
        <taxon>Embryophyta</taxon>
        <taxon>Tracheophyta</taxon>
        <taxon>Spermatophyta</taxon>
        <taxon>Magnoliopsida</taxon>
        <taxon>eudicotyledons</taxon>
        <taxon>Gunneridae</taxon>
        <taxon>Pentapetalae</taxon>
        <taxon>asterids</taxon>
        <taxon>lamiids</taxon>
        <taxon>Lamiales</taxon>
        <taxon>Oleaceae</taxon>
        <taxon>Oleeae</taxon>
        <taxon>Fraxinus</taxon>
    </lineage>
</organism>
<keyword evidence="6" id="KW-1133">Transmembrane helix</keyword>
<protein>
    <recommendedName>
        <fullName evidence="7">SHSP domain-containing protein</fullName>
    </recommendedName>
</protein>
<evidence type="ECO:0000256" key="3">
    <source>
        <dbReference type="PROSITE-ProRule" id="PRU00285"/>
    </source>
</evidence>
<feature type="transmembrane region" description="Helical" evidence="6">
    <location>
        <begin position="53"/>
        <end position="83"/>
    </location>
</feature>
<dbReference type="AlphaFoldDB" id="A0AAD2AB40"/>
<dbReference type="GO" id="GO:0098542">
    <property type="term" value="P:defense response to other organism"/>
    <property type="evidence" value="ECO:0007669"/>
    <property type="project" value="InterPro"/>
</dbReference>
<evidence type="ECO:0000256" key="6">
    <source>
        <dbReference type="SAM" id="Phobius"/>
    </source>
</evidence>
<comment type="subcellular location">
    <subcellularLocation>
        <location evidence="1">Membrane</location>
    </subcellularLocation>
</comment>
<keyword evidence="6" id="KW-0812">Transmembrane</keyword>